<dbReference type="Proteomes" id="UP000806528">
    <property type="component" value="Unassembled WGS sequence"/>
</dbReference>
<keyword evidence="2" id="KW-0028">Amino-acid biosynthesis</keyword>
<accession>A0ABR9P7F4</accession>
<dbReference type="InterPro" id="IPR046346">
    <property type="entry name" value="Aminoacid_DH-like_N_sf"/>
</dbReference>
<feature type="domain" description="Shikimate dehydrogenase substrate binding N-terminal" evidence="3">
    <location>
        <begin position="18"/>
        <end position="105"/>
    </location>
</feature>
<comment type="pathway">
    <text evidence="1">Metabolic intermediate biosynthesis; chorismate biosynthesis; chorismate from D-erythrose 4-phosphate and phosphoenolpyruvate: step 4/7.</text>
</comment>
<reference evidence="4 5" key="1">
    <citation type="submission" date="2020-09" db="EMBL/GenBank/DDBJ databases">
        <title>Diversity and distribution of actinomycetes associated with coral in the coast of Hainan.</title>
        <authorList>
            <person name="Li F."/>
        </authorList>
    </citation>
    <scope>NUCLEOTIDE SEQUENCE [LARGE SCALE GENOMIC DNA]</scope>
    <source>
        <strain evidence="4 5">HNM0947</strain>
    </source>
</reference>
<gene>
    <name evidence="4" type="ORF">IDM40_13650</name>
</gene>
<evidence type="ECO:0000313" key="4">
    <source>
        <dbReference type="EMBL" id="MBE2999747.1"/>
    </source>
</evidence>
<keyword evidence="2" id="KW-0057">Aromatic amino acid biosynthesis</keyword>
<evidence type="ECO:0000259" key="3">
    <source>
        <dbReference type="Pfam" id="PF08501"/>
    </source>
</evidence>
<sequence>MSDPLSARPEGVAFLLGLIGSGIGPSLTPPMHEREAAELGRSLEYRTLDIDELGAEPGDVGALMRSARRLGFDGLNITHPCKQLALRHLDGLTPDAEALGAVNTVVFGEAGVQGHNTDWSAFARSLEAGLPGAPKDRVLLLGTGGAGSAVGYALMRAGTGELAVSDPDFERAELLAANLRGLFPDRVCRAVPVAQVADTVRASDGLVNASPVGMAHHPGTPLPTELLRPSLWVADVVYRPLETELLAAARERGCRVLSGKGMAVHQAAEAFGLITGLVPDRDRMLAHFDGLERASAPA</sequence>
<dbReference type="CDD" id="cd01065">
    <property type="entry name" value="NAD_bind_Shikimate_DH"/>
    <property type="match status" value="1"/>
</dbReference>
<dbReference type="Gene3D" id="3.40.50.10860">
    <property type="entry name" value="Leucine Dehydrogenase, chain A, domain 1"/>
    <property type="match status" value="1"/>
</dbReference>
<protein>
    <submittedName>
        <fullName evidence="4">Shikimate dehydrogenase</fullName>
    </submittedName>
</protein>
<evidence type="ECO:0000256" key="2">
    <source>
        <dbReference type="ARBA" id="ARBA00023141"/>
    </source>
</evidence>
<dbReference type="Gene3D" id="3.40.50.720">
    <property type="entry name" value="NAD(P)-binding Rossmann-like Domain"/>
    <property type="match status" value="1"/>
</dbReference>
<dbReference type="SUPFAM" id="SSF51735">
    <property type="entry name" value="NAD(P)-binding Rossmann-fold domains"/>
    <property type="match status" value="1"/>
</dbReference>
<dbReference type="InterPro" id="IPR022893">
    <property type="entry name" value="Shikimate_DH_fam"/>
</dbReference>
<dbReference type="PANTHER" id="PTHR21089">
    <property type="entry name" value="SHIKIMATE DEHYDROGENASE"/>
    <property type="match status" value="1"/>
</dbReference>
<dbReference type="SUPFAM" id="SSF53223">
    <property type="entry name" value="Aminoacid dehydrogenase-like, N-terminal domain"/>
    <property type="match status" value="1"/>
</dbReference>
<dbReference type="NCBIfam" id="NF009201">
    <property type="entry name" value="PRK12549.1"/>
    <property type="match status" value="1"/>
</dbReference>
<dbReference type="InterPro" id="IPR036291">
    <property type="entry name" value="NAD(P)-bd_dom_sf"/>
</dbReference>
<dbReference type="Pfam" id="PF08501">
    <property type="entry name" value="Shikimate_dh_N"/>
    <property type="match status" value="1"/>
</dbReference>
<dbReference type="RefSeq" id="WP_193122370.1">
    <property type="nucleotide sequence ID" value="NZ_JADBGI010000010.1"/>
</dbReference>
<proteinExistence type="predicted"/>
<dbReference type="PANTHER" id="PTHR21089:SF1">
    <property type="entry name" value="BIFUNCTIONAL 3-DEHYDROQUINATE DEHYDRATASE_SHIKIMATE DEHYDROGENASE, CHLOROPLASTIC"/>
    <property type="match status" value="1"/>
</dbReference>
<name>A0ABR9P7F4_9ACTN</name>
<organism evidence="4 5">
    <name type="scientific">Nocardiopsis coralli</name>
    <dbReference type="NCBI Taxonomy" id="2772213"/>
    <lineage>
        <taxon>Bacteria</taxon>
        <taxon>Bacillati</taxon>
        <taxon>Actinomycetota</taxon>
        <taxon>Actinomycetes</taxon>
        <taxon>Streptosporangiales</taxon>
        <taxon>Nocardiopsidaceae</taxon>
        <taxon>Nocardiopsis</taxon>
    </lineage>
</organism>
<evidence type="ECO:0000256" key="1">
    <source>
        <dbReference type="ARBA" id="ARBA00004871"/>
    </source>
</evidence>
<dbReference type="EMBL" id="JADBGI010000010">
    <property type="protein sequence ID" value="MBE2999747.1"/>
    <property type="molecule type" value="Genomic_DNA"/>
</dbReference>
<dbReference type="InterPro" id="IPR013708">
    <property type="entry name" value="Shikimate_DH-bd_N"/>
</dbReference>
<keyword evidence="5" id="KW-1185">Reference proteome</keyword>
<comment type="caution">
    <text evidence="4">The sequence shown here is derived from an EMBL/GenBank/DDBJ whole genome shotgun (WGS) entry which is preliminary data.</text>
</comment>
<evidence type="ECO:0000313" key="5">
    <source>
        <dbReference type="Proteomes" id="UP000806528"/>
    </source>
</evidence>